<keyword evidence="2" id="KW-1185">Reference proteome</keyword>
<reference evidence="1 2" key="1">
    <citation type="submission" date="2021-01" db="EMBL/GenBank/DDBJ databases">
        <title>Whole genome shotgun sequence of Verrucosispora andamanensis NBRC 109075.</title>
        <authorList>
            <person name="Komaki H."/>
            <person name="Tamura T."/>
        </authorList>
    </citation>
    <scope>NUCLEOTIDE SEQUENCE [LARGE SCALE GENOMIC DNA]</scope>
    <source>
        <strain evidence="1 2">NBRC 109075</strain>
    </source>
</reference>
<accession>A0ABQ4I386</accession>
<dbReference type="Gene3D" id="3.40.50.1000">
    <property type="entry name" value="HAD superfamily/HAD-like"/>
    <property type="match status" value="1"/>
</dbReference>
<dbReference type="Proteomes" id="UP000647017">
    <property type="component" value="Unassembled WGS sequence"/>
</dbReference>
<dbReference type="SUPFAM" id="SSF56784">
    <property type="entry name" value="HAD-like"/>
    <property type="match status" value="1"/>
</dbReference>
<proteinExistence type="predicted"/>
<evidence type="ECO:0000313" key="1">
    <source>
        <dbReference type="EMBL" id="GIJ12341.1"/>
    </source>
</evidence>
<dbReference type="Gene3D" id="1.10.150.240">
    <property type="entry name" value="Putative phosphatase, domain 2"/>
    <property type="match status" value="1"/>
</dbReference>
<evidence type="ECO:0000313" key="2">
    <source>
        <dbReference type="Proteomes" id="UP000647017"/>
    </source>
</evidence>
<evidence type="ECO:0008006" key="3">
    <source>
        <dbReference type="Google" id="ProtNLM"/>
    </source>
</evidence>
<dbReference type="Pfam" id="PF00702">
    <property type="entry name" value="Hydrolase"/>
    <property type="match status" value="1"/>
</dbReference>
<dbReference type="InterPro" id="IPR023214">
    <property type="entry name" value="HAD_sf"/>
</dbReference>
<dbReference type="InterPro" id="IPR023198">
    <property type="entry name" value="PGP-like_dom2"/>
</dbReference>
<name>A0ABQ4I386_9ACTN</name>
<organism evidence="1 2">
    <name type="scientific">Micromonospora andamanensis</name>
    <dbReference type="NCBI Taxonomy" id="1287068"/>
    <lineage>
        <taxon>Bacteria</taxon>
        <taxon>Bacillati</taxon>
        <taxon>Actinomycetota</taxon>
        <taxon>Actinomycetes</taxon>
        <taxon>Micromonosporales</taxon>
        <taxon>Micromonosporaceae</taxon>
        <taxon>Micromonospora</taxon>
    </lineage>
</organism>
<dbReference type="PANTHER" id="PTHR43611">
    <property type="entry name" value="ALPHA-D-GLUCOSE 1-PHOSPHATE PHOSPHATASE"/>
    <property type="match status" value="1"/>
</dbReference>
<dbReference type="EMBL" id="BOOZ01000049">
    <property type="protein sequence ID" value="GIJ12341.1"/>
    <property type="molecule type" value="Genomic_DNA"/>
</dbReference>
<protein>
    <recommendedName>
        <fullName evidence="3">Hydrolase of the HAD superfamily</fullName>
    </recommendedName>
</protein>
<dbReference type="PANTHER" id="PTHR43611:SF3">
    <property type="entry name" value="FLAVIN MONONUCLEOTIDE HYDROLASE 1, CHLOROPLATIC"/>
    <property type="match status" value="1"/>
</dbReference>
<comment type="caution">
    <text evidence="1">The sequence shown here is derived from an EMBL/GenBank/DDBJ whole genome shotgun (WGS) entry which is preliminary data.</text>
</comment>
<gene>
    <name evidence="1" type="ORF">Van01_55550</name>
</gene>
<dbReference type="InterPro" id="IPR036412">
    <property type="entry name" value="HAD-like_sf"/>
</dbReference>
<sequence length="221" mass="24389">MHGANTQRYGPMMVHEDSRSRPVLVLDVCGVLLAEPMAPLFRVVSEEAGTSSNRVEAIFRHYFRDALWSGLLDESAFWPAFAAACGLGQPSPAWRSVLRSTMTPLPAVSRLPNWSRGAQIWLLSNHRHEWLVPALQAAGLHRQTHRIFISSQTGAVKPNPSAYVQILEQASPGDSLLYVDDKEVNVEAFRRLGVDGVQADTSGSWTAAVDGWLAASTRRTW</sequence>